<organism evidence="10 11">
    <name type="scientific">Sumerlaea chitinivorans</name>
    <dbReference type="NCBI Taxonomy" id="2250252"/>
    <lineage>
        <taxon>Bacteria</taxon>
        <taxon>Candidatus Sumerlaeota</taxon>
        <taxon>Candidatus Sumerlaeia</taxon>
        <taxon>Candidatus Sumerlaeales</taxon>
        <taxon>Candidatus Sumerlaeaceae</taxon>
        <taxon>Candidatus Sumerlaea</taxon>
    </lineage>
</organism>
<dbReference type="PROSITE" id="PS51669">
    <property type="entry name" value="4FE4S_MOW_BIS_MGD"/>
    <property type="match status" value="1"/>
</dbReference>
<dbReference type="Pfam" id="PF00384">
    <property type="entry name" value="Molybdopterin"/>
    <property type="match status" value="1"/>
</dbReference>
<name>A0A2Z4Y7E8_SUMC1</name>
<dbReference type="Gene3D" id="3.30.200.210">
    <property type="match status" value="1"/>
</dbReference>
<protein>
    <submittedName>
        <fullName evidence="10">Tetrathionate reductase subunit A</fullName>
    </submittedName>
</protein>
<dbReference type="InterPro" id="IPR009010">
    <property type="entry name" value="Asp_de-COase-like_dom_sf"/>
</dbReference>
<dbReference type="InterPro" id="IPR006656">
    <property type="entry name" value="Mopterin_OxRdtase"/>
</dbReference>
<evidence type="ECO:0000256" key="1">
    <source>
        <dbReference type="ARBA" id="ARBA00010312"/>
    </source>
</evidence>
<evidence type="ECO:0000256" key="3">
    <source>
        <dbReference type="ARBA" id="ARBA00022505"/>
    </source>
</evidence>
<keyword evidence="5" id="KW-0732">Signal</keyword>
<keyword evidence="6" id="KW-0560">Oxidoreductase</keyword>
<dbReference type="InterPro" id="IPR050612">
    <property type="entry name" value="Prok_Mopterin_Oxidored"/>
</dbReference>
<dbReference type="GO" id="GO:0043546">
    <property type="term" value="F:molybdopterin cofactor binding"/>
    <property type="evidence" value="ECO:0007669"/>
    <property type="project" value="InterPro"/>
</dbReference>
<dbReference type="CDD" id="cd02780">
    <property type="entry name" value="MopB_CT_Tetrathionate_Arsenate-R"/>
    <property type="match status" value="1"/>
</dbReference>
<keyword evidence="3" id="KW-0500">Molybdenum</keyword>
<dbReference type="Gene3D" id="3.40.228.10">
    <property type="entry name" value="Dimethylsulfoxide Reductase, domain 2"/>
    <property type="match status" value="1"/>
</dbReference>
<evidence type="ECO:0000256" key="7">
    <source>
        <dbReference type="ARBA" id="ARBA00023004"/>
    </source>
</evidence>
<dbReference type="PROSITE" id="PS51318">
    <property type="entry name" value="TAT"/>
    <property type="match status" value="1"/>
</dbReference>
<dbReference type="Proteomes" id="UP000262583">
    <property type="component" value="Chromosome"/>
</dbReference>
<evidence type="ECO:0000256" key="6">
    <source>
        <dbReference type="ARBA" id="ARBA00023002"/>
    </source>
</evidence>
<proteinExistence type="inferred from homology"/>
<dbReference type="GO" id="GO:0051539">
    <property type="term" value="F:4 iron, 4 sulfur cluster binding"/>
    <property type="evidence" value="ECO:0007669"/>
    <property type="project" value="UniProtKB-KW"/>
</dbReference>
<dbReference type="InterPro" id="IPR006657">
    <property type="entry name" value="MoPterin_dinucl-bd_dom"/>
</dbReference>
<keyword evidence="4" id="KW-0479">Metal-binding</keyword>
<evidence type="ECO:0000256" key="4">
    <source>
        <dbReference type="ARBA" id="ARBA00022723"/>
    </source>
</evidence>
<feature type="domain" description="4Fe-4S Mo/W bis-MGD-type" evidence="9">
    <location>
        <begin position="58"/>
        <end position="131"/>
    </location>
</feature>
<evidence type="ECO:0000313" key="10">
    <source>
        <dbReference type="EMBL" id="AXA37141.1"/>
    </source>
</evidence>
<evidence type="ECO:0000256" key="8">
    <source>
        <dbReference type="ARBA" id="ARBA00023014"/>
    </source>
</evidence>
<dbReference type="InterPro" id="IPR037946">
    <property type="entry name" value="MopB_CT_Tetrathionate"/>
</dbReference>
<dbReference type="GO" id="GO:0046872">
    <property type="term" value="F:metal ion binding"/>
    <property type="evidence" value="ECO:0007669"/>
    <property type="project" value="UniProtKB-KW"/>
</dbReference>
<dbReference type="InterPro" id="IPR006311">
    <property type="entry name" value="TAT_signal"/>
</dbReference>
<dbReference type="GO" id="GO:0016491">
    <property type="term" value="F:oxidoreductase activity"/>
    <property type="evidence" value="ECO:0007669"/>
    <property type="project" value="UniProtKB-KW"/>
</dbReference>
<dbReference type="Pfam" id="PF01568">
    <property type="entry name" value="Molydop_binding"/>
    <property type="match status" value="1"/>
</dbReference>
<dbReference type="PANTHER" id="PTHR43742:SF9">
    <property type="entry name" value="TETRATHIONATE REDUCTASE SUBUNIT A"/>
    <property type="match status" value="1"/>
</dbReference>
<keyword evidence="7" id="KW-0408">Iron</keyword>
<dbReference type="AlphaFoldDB" id="A0A2Z4Y7E8"/>
<dbReference type="EMBL" id="CP030759">
    <property type="protein sequence ID" value="AXA37141.1"/>
    <property type="molecule type" value="Genomic_DNA"/>
</dbReference>
<dbReference type="KEGG" id="schv:BRCON_2371"/>
<dbReference type="Gene3D" id="3.40.50.740">
    <property type="match status" value="1"/>
</dbReference>
<evidence type="ECO:0000256" key="2">
    <source>
        <dbReference type="ARBA" id="ARBA00022485"/>
    </source>
</evidence>
<dbReference type="SUPFAM" id="SSF50692">
    <property type="entry name" value="ADC-like"/>
    <property type="match status" value="1"/>
</dbReference>
<dbReference type="Gene3D" id="2.40.40.20">
    <property type="match status" value="1"/>
</dbReference>
<evidence type="ECO:0000256" key="5">
    <source>
        <dbReference type="ARBA" id="ARBA00022729"/>
    </source>
</evidence>
<keyword evidence="2" id="KW-0004">4Fe-4S</keyword>
<sequence length="1072" mass="117914">MSQAGGSKRLSRREFLAGGALLGFALQAKAMAAGQGDDSVGVVKSSRPDAPYELAKPENIIYSVCLQCNTGCGIKCKIQDGIVAKIDGNPYSPWCLLPHLDESVSAIEAAKVDGSICPKGQAGLQTAYDPYRLRKVLKRAGRRGENKWITISFEQAIREICEGGRLFAYVPGEEDREVEGLNSLVALRDPKVAEAMAKKITEIWNEKDRTKKAELVAAFQKEFASELGKLIDPDHPDLGPRNNQVVVAWGRAKGGRGEWLKRFATALGSTNAHGHTTVCQGSLYFTCKAISEQYEGGKFTNGQKFYWQADTENAEFILFVGANLFEANYGPPNRTVRLTENLASGRTRIAVADPRFSKLASKAWKWLPLQPGTDAALALAMIRWILDHEKYDARFLSAANKVAAKAAGETSWTNASWLVEVKDGKPGKFVRAADHGLATAEKRQTKDGKEYEEKFLVVMENGVPKAFEPNDEQNPVVGDLFVDTSLPDGTHVKSGLQILAESARQHSIEQWAEIAGVRPQDVIAVARELTSHGKRAVVDIHRGPAQHTNGFYNVLAWMTLNMLIGNYDAKGGLIKASTYNYLGKGGPYNLEAQPGAIKPFGISSIRHGIDYEKTTLFAGYPAKRNWYPLSSDVYEEIIPSIGDAYPYPVKALFFYMGAPNYALPAGHTNTEILCDVKKLPLFVASDIIVGSTSMYADYIFPDLSFLERWEFQGSHPNVPQKVQPVRQPVMAPIPEECTVFGKRMPICFEAMVLGIAEYLNLPGFGPNGFGEGLALEHPDDFYLRAVANLAFGEAKDGSQAVPEASDAEVEVFLRARRHLPSYVFEEARWKAVAGEQYWRRVITVLNRGGRWESYSKAWKGDKVAHPYAALLNLYQEKTAVTIHSGTGQSHFPVATYVPIRSYTGKDLSEYRQIAGRLQLITHRTIVQTKSRTIVDPWLTPLMPENGILIHPSDAEALGLKRGDLVRVKSATNREGVYLLGNGKGKPMVGKLIPTETIRPGVVSFALGFGHWATGASDLTIDEHTIRGEARRAAGIHANAAMWVDPDVKNTCLFDPVGGSVSFYDTWVTLERA</sequence>
<gene>
    <name evidence="10" type="ORF">BRCON_2371</name>
</gene>
<evidence type="ECO:0000313" key="11">
    <source>
        <dbReference type="Proteomes" id="UP000262583"/>
    </source>
</evidence>
<dbReference type="InterPro" id="IPR006963">
    <property type="entry name" value="Mopterin_OxRdtase_4Fe-4S_dom"/>
</dbReference>
<reference evidence="10 11" key="1">
    <citation type="submission" date="2018-05" db="EMBL/GenBank/DDBJ databases">
        <title>A metagenomic window into the 2 km-deep terrestrial subsurface aquifer revealed taxonomically and functionally diverse microbial community comprising novel uncultured bacterial lineages.</title>
        <authorList>
            <person name="Kadnikov V.V."/>
            <person name="Mardanov A.V."/>
            <person name="Beletsky A.V."/>
            <person name="Banks D."/>
            <person name="Pimenov N.V."/>
            <person name="Frank Y.A."/>
            <person name="Karnachuk O.V."/>
            <person name="Ravin N.V."/>
        </authorList>
    </citation>
    <scope>NUCLEOTIDE SEQUENCE [LARGE SCALE GENOMIC DNA]</scope>
    <source>
        <strain evidence="10">BY</strain>
    </source>
</reference>
<evidence type="ECO:0000259" key="9">
    <source>
        <dbReference type="PROSITE" id="PS51669"/>
    </source>
</evidence>
<dbReference type="SUPFAM" id="SSF53706">
    <property type="entry name" value="Formate dehydrogenase/DMSO reductase, domains 1-3"/>
    <property type="match status" value="1"/>
</dbReference>
<keyword evidence="8" id="KW-0411">Iron-sulfur</keyword>
<comment type="similarity">
    <text evidence="1">Belongs to the prokaryotic molybdopterin-containing oxidoreductase family.</text>
</comment>
<dbReference type="PANTHER" id="PTHR43742">
    <property type="entry name" value="TRIMETHYLAMINE-N-OXIDE REDUCTASE"/>
    <property type="match status" value="1"/>
</dbReference>
<accession>A0A2Z4Y7E8</accession>
<dbReference type="SMART" id="SM00926">
    <property type="entry name" value="Molybdop_Fe4S4"/>
    <property type="match status" value="1"/>
</dbReference>